<evidence type="ECO:0000256" key="8">
    <source>
        <dbReference type="ARBA" id="ARBA00023277"/>
    </source>
</evidence>
<dbReference type="InterPro" id="IPR011050">
    <property type="entry name" value="Pectin_lyase_fold/virulence"/>
</dbReference>
<keyword evidence="19" id="KW-1185">Reference proteome</keyword>
<dbReference type="GO" id="GO:0000272">
    <property type="term" value="P:polysaccharide catabolic process"/>
    <property type="evidence" value="ECO:0007669"/>
    <property type="project" value="UniProtKB-KW"/>
</dbReference>
<evidence type="ECO:0000256" key="4">
    <source>
        <dbReference type="ARBA" id="ARBA00022729"/>
    </source>
</evidence>
<dbReference type="Pfam" id="PF00295">
    <property type="entry name" value="Glyco_hydro_28"/>
    <property type="match status" value="1"/>
</dbReference>
<proteinExistence type="inferred from homology"/>
<accession>A0A8H3TUG5</accession>
<dbReference type="EMBL" id="BLZA01000021">
    <property type="protein sequence ID" value="GHJ87377.1"/>
    <property type="molecule type" value="Genomic_DNA"/>
</dbReference>
<feature type="chain" id="PRO_5034285997" description="galacturonan 1,4-alpha-galacturonidase" evidence="17">
    <location>
        <begin position="22"/>
        <end position="462"/>
    </location>
</feature>
<dbReference type="SUPFAM" id="SSF51126">
    <property type="entry name" value="Pectin lyase-like"/>
    <property type="match status" value="1"/>
</dbReference>
<evidence type="ECO:0000256" key="3">
    <source>
        <dbReference type="ARBA" id="ARBA00022525"/>
    </source>
</evidence>
<comment type="caution">
    <text evidence="18">The sequence shown here is derived from an EMBL/GenBank/DDBJ whole genome shotgun (WGS) entry which is preliminary data.</text>
</comment>
<gene>
    <name evidence="18" type="ORF">NliqN6_3779</name>
</gene>
<evidence type="ECO:0000256" key="12">
    <source>
        <dbReference type="ARBA" id="ARBA00037312"/>
    </source>
</evidence>
<keyword evidence="5 16" id="KW-0378">Hydrolase</keyword>
<dbReference type="InterPro" id="IPR012334">
    <property type="entry name" value="Pectin_lyas_fold"/>
</dbReference>
<organism evidence="18 19">
    <name type="scientific">Naganishia liquefaciens</name>
    <dbReference type="NCBI Taxonomy" id="104408"/>
    <lineage>
        <taxon>Eukaryota</taxon>
        <taxon>Fungi</taxon>
        <taxon>Dikarya</taxon>
        <taxon>Basidiomycota</taxon>
        <taxon>Agaricomycotina</taxon>
        <taxon>Tremellomycetes</taxon>
        <taxon>Filobasidiales</taxon>
        <taxon>Filobasidiaceae</taxon>
        <taxon>Naganishia</taxon>
    </lineage>
</organism>
<protein>
    <recommendedName>
        <fullName evidence="13">galacturonan 1,4-alpha-galacturonidase</fullName>
        <ecNumber evidence="13">3.2.1.67</ecNumber>
    </recommendedName>
</protein>
<name>A0A8H3TUG5_9TREE</name>
<dbReference type="PANTHER" id="PTHR31736">
    <property type="match status" value="1"/>
</dbReference>
<comment type="catalytic activity">
    <reaction evidence="14">
        <text>[(1-&gt;4)-alpha-D-galacturonosyl](n) + H2O = alpha-D-galacturonate + [(1-&gt;4)-alpha-D-galacturonosyl](n-1)</text>
        <dbReference type="Rhea" id="RHEA:14117"/>
        <dbReference type="Rhea" id="RHEA-COMP:14570"/>
        <dbReference type="Rhea" id="RHEA-COMP:14572"/>
        <dbReference type="ChEBI" id="CHEBI:15377"/>
        <dbReference type="ChEBI" id="CHEBI:58658"/>
        <dbReference type="ChEBI" id="CHEBI:140523"/>
        <dbReference type="EC" id="3.2.1.67"/>
    </reaction>
</comment>
<evidence type="ECO:0000256" key="15">
    <source>
        <dbReference type="PROSITE-ProRule" id="PRU10052"/>
    </source>
</evidence>
<dbReference type="Gene3D" id="2.160.20.10">
    <property type="entry name" value="Single-stranded right-handed beta-helix, Pectin lyase-like"/>
    <property type="match status" value="1"/>
</dbReference>
<dbReference type="OrthoDB" id="187139at2759"/>
<evidence type="ECO:0000256" key="7">
    <source>
        <dbReference type="ARBA" id="ARBA00023180"/>
    </source>
</evidence>
<dbReference type="GO" id="GO:0005576">
    <property type="term" value="C:extracellular region"/>
    <property type="evidence" value="ECO:0007669"/>
    <property type="project" value="UniProtKB-SubCell"/>
</dbReference>
<sequence length="462" mass="49630">MRGFMRSALLGSAALAHCALAHPTPPSYTGPSQSQIEAQIEYWEGGCTVHPLGGAEDDGPALLMAFDKCRSNSIINLPGPLYTVEKVLNTTLFNTTINLDGVVQFTPNITYWSPASIYLEYQNATTAWYLSGDNVTLQGTGGIDGSGQVWWNAFANLKNSGGSGVAGGSSRVFARPIPLAVARAKNVVVDGISITNSPFWHSIIFESSYVTFKNIFIKSLSSNESAPAANTDGWDTYRSDHLVIRDSVIINGDDCVSFKPNTTNMLVENLVCDGSHGISVGSLGQYYGVADIVSDILIKNISMINVEHGARIKVFPGSNDTQSVSGGGTGYVRNITWQDISLKNADKPIFVTGCYNYDSNTQWCQDHPSTLEISDISFLNFDGYASGNYKVGNHTVGSIRCSGECENVTAKNVNLLWGPPGVNQTTGNYICTNVASLDQLSFPCQEVSYSEVDNGGSNLNPK</sequence>
<evidence type="ECO:0000256" key="5">
    <source>
        <dbReference type="ARBA" id="ARBA00022801"/>
    </source>
</evidence>
<dbReference type="Proteomes" id="UP000620104">
    <property type="component" value="Unassembled WGS sequence"/>
</dbReference>
<feature type="signal peptide" evidence="17">
    <location>
        <begin position="1"/>
        <end position="21"/>
    </location>
</feature>
<dbReference type="InterPro" id="IPR000743">
    <property type="entry name" value="Glyco_hydro_28"/>
</dbReference>
<dbReference type="GO" id="GO:0047911">
    <property type="term" value="F:galacturan 1,4-alpha-galacturonidase activity"/>
    <property type="evidence" value="ECO:0007669"/>
    <property type="project" value="UniProtKB-EC"/>
</dbReference>
<keyword evidence="10" id="KW-0961">Cell wall biogenesis/degradation</keyword>
<evidence type="ECO:0000256" key="9">
    <source>
        <dbReference type="ARBA" id="ARBA00023295"/>
    </source>
</evidence>
<evidence type="ECO:0000256" key="2">
    <source>
        <dbReference type="ARBA" id="ARBA00008834"/>
    </source>
</evidence>
<evidence type="ECO:0000256" key="10">
    <source>
        <dbReference type="ARBA" id="ARBA00023316"/>
    </source>
</evidence>
<feature type="active site" evidence="15">
    <location>
        <position position="276"/>
    </location>
</feature>
<evidence type="ECO:0000256" key="14">
    <source>
        <dbReference type="ARBA" id="ARBA00048766"/>
    </source>
</evidence>
<reference evidence="18" key="1">
    <citation type="submission" date="2020-07" db="EMBL/GenBank/DDBJ databases">
        <title>Draft Genome Sequence of a Deep-Sea Yeast, Naganishia (Cryptococcus) liquefaciens strain N6.</title>
        <authorList>
            <person name="Han Y.W."/>
            <person name="Kajitani R."/>
            <person name="Morimoto H."/>
            <person name="Parhat M."/>
            <person name="Tsubouchi H."/>
            <person name="Bakenova O."/>
            <person name="Ogata M."/>
            <person name="Argunhan B."/>
            <person name="Aoki R."/>
            <person name="Kajiwara S."/>
            <person name="Itoh T."/>
            <person name="Iwasaki H."/>
        </authorList>
    </citation>
    <scope>NUCLEOTIDE SEQUENCE</scope>
    <source>
        <strain evidence="18">N6</strain>
    </source>
</reference>
<dbReference type="AlphaFoldDB" id="A0A8H3TUG5"/>
<evidence type="ECO:0000256" key="17">
    <source>
        <dbReference type="SAM" id="SignalP"/>
    </source>
</evidence>
<keyword evidence="6" id="KW-1015">Disulfide bond</keyword>
<dbReference type="GO" id="GO:0071555">
    <property type="term" value="P:cell wall organization"/>
    <property type="evidence" value="ECO:0007669"/>
    <property type="project" value="UniProtKB-KW"/>
</dbReference>
<comment type="function">
    <text evidence="12">Specific in hydrolyzing the terminal glycosidic bond of polygalacturonic acid and oligogalacturonates.</text>
</comment>
<evidence type="ECO:0000256" key="16">
    <source>
        <dbReference type="RuleBase" id="RU361169"/>
    </source>
</evidence>
<dbReference type="EC" id="3.2.1.67" evidence="13"/>
<comment type="subcellular location">
    <subcellularLocation>
        <location evidence="1">Secreted</location>
    </subcellularLocation>
</comment>
<keyword evidence="11" id="KW-0624">Polysaccharide degradation</keyword>
<evidence type="ECO:0000313" key="18">
    <source>
        <dbReference type="EMBL" id="GHJ87377.1"/>
    </source>
</evidence>
<keyword evidence="9 16" id="KW-0326">Glycosidase</keyword>
<keyword evidence="7" id="KW-0325">Glycoprotein</keyword>
<evidence type="ECO:0000256" key="13">
    <source>
        <dbReference type="ARBA" id="ARBA00038933"/>
    </source>
</evidence>
<comment type="similarity">
    <text evidence="2 16">Belongs to the glycosyl hydrolase 28 family.</text>
</comment>
<evidence type="ECO:0000256" key="6">
    <source>
        <dbReference type="ARBA" id="ARBA00023157"/>
    </source>
</evidence>
<keyword evidence="8" id="KW-0119">Carbohydrate metabolism</keyword>
<evidence type="ECO:0000256" key="1">
    <source>
        <dbReference type="ARBA" id="ARBA00004613"/>
    </source>
</evidence>
<evidence type="ECO:0000256" key="11">
    <source>
        <dbReference type="ARBA" id="ARBA00023326"/>
    </source>
</evidence>
<evidence type="ECO:0000313" key="19">
    <source>
        <dbReference type="Proteomes" id="UP000620104"/>
    </source>
</evidence>
<dbReference type="PROSITE" id="PS00502">
    <property type="entry name" value="POLYGALACTURONASE"/>
    <property type="match status" value="1"/>
</dbReference>
<dbReference type="GO" id="GO:0004650">
    <property type="term" value="F:polygalacturonase activity"/>
    <property type="evidence" value="ECO:0007669"/>
    <property type="project" value="InterPro"/>
</dbReference>
<keyword evidence="4 17" id="KW-0732">Signal</keyword>
<dbReference type="PANTHER" id="PTHR31736:SF12">
    <property type="entry name" value="EXO-POLYGALACTURONASE, PUTATIVE-RELATED"/>
    <property type="match status" value="1"/>
</dbReference>
<keyword evidence="3" id="KW-0964">Secreted</keyword>